<comment type="caution">
    <text evidence="1">The sequence shown here is derived from an EMBL/GenBank/DDBJ whole genome shotgun (WGS) entry which is preliminary data.</text>
</comment>
<keyword evidence="2" id="KW-1185">Reference proteome</keyword>
<sequence length="152" mass="17238">MIEVRSFLKQQDGSFQRYEETTVPPSDSDYVEGAIELVIDGVEVIGQQQWDYVDQLWAYIADMVSDLREHDEVRTTFPDMPVEFALRRTAPGRLLVSCESSTPTRVQAVETELVQALTQAGLAFFERMSRLLPDNAESYDLASESLREAAKK</sequence>
<dbReference type="Proteomes" id="UP001521150">
    <property type="component" value="Unassembled WGS sequence"/>
</dbReference>
<dbReference type="RefSeq" id="WP_233730153.1">
    <property type="nucleotide sequence ID" value="NZ_JAJVCN010000003.1"/>
</dbReference>
<name>A0ABS8ZLK6_9PSEU</name>
<evidence type="ECO:0000313" key="2">
    <source>
        <dbReference type="Proteomes" id="UP001521150"/>
    </source>
</evidence>
<dbReference type="EMBL" id="JAJVCN010000003">
    <property type="protein sequence ID" value="MCE7008678.1"/>
    <property type="molecule type" value="Genomic_DNA"/>
</dbReference>
<protein>
    <submittedName>
        <fullName evidence="1">Uncharacterized protein</fullName>
    </submittedName>
</protein>
<accession>A0ABS8ZLK6</accession>
<proteinExistence type="predicted"/>
<evidence type="ECO:0000313" key="1">
    <source>
        <dbReference type="EMBL" id="MCE7008678.1"/>
    </source>
</evidence>
<organism evidence="1 2">
    <name type="scientific">Kibdelosporangium philippinense</name>
    <dbReference type="NCBI Taxonomy" id="211113"/>
    <lineage>
        <taxon>Bacteria</taxon>
        <taxon>Bacillati</taxon>
        <taxon>Actinomycetota</taxon>
        <taxon>Actinomycetes</taxon>
        <taxon>Pseudonocardiales</taxon>
        <taxon>Pseudonocardiaceae</taxon>
        <taxon>Kibdelosporangium</taxon>
    </lineage>
</organism>
<gene>
    <name evidence="1" type="ORF">LWC34_38575</name>
</gene>
<reference evidence="1 2" key="1">
    <citation type="submission" date="2021-12" db="EMBL/GenBank/DDBJ databases">
        <title>Genome sequence of Kibdelosporangium philippinense ATCC 49844.</title>
        <authorList>
            <person name="Fedorov E.A."/>
            <person name="Omeragic M."/>
            <person name="Shalygina K.F."/>
            <person name="Maclea K.S."/>
        </authorList>
    </citation>
    <scope>NUCLEOTIDE SEQUENCE [LARGE SCALE GENOMIC DNA]</scope>
    <source>
        <strain evidence="1 2">ATCC 49844</strain>
    </source>
</reference>